<dbReference type="EMBL" id="ML213506">
    <property type="protein sequence ID" value="TFK54566.1"/>
    <property type="molecule type" value="Genomic_DNA"/>
</dbReference>
<reference evidence="2 3" key="1">
    <citation type="journal article" date="2019" name="Nat. Ecol. Evol.">
        <title>Megaphylogeny resolves global patterns of mushroom evolution.</title>
        <authorList>
            <person name="Varga T."/>
            <person name="Krizsan K."/>
            <person name="Foldi C."/>
            <person name="Dima B."/>
            <person name="Sanchez-Garcia M."/>
            <person name="Sanchez-Ramirez S."/>
            <person name="Szollosi G.J."/>
            <person name="Szarkandi J.G."/>
            <person name="Papp V."/>
            <person name="Albert L."/>
            <person name="Andreopoulos W."/>
            <person name="Angelini C."/>
            <person name="Antonin V."/>
            <person name="Barry K.W."/>
            <person name="Bougher N.L."/>
            <person name="Buchanan P."/>
            <person name="Buyck B."/>
            <person name="Bense V."/>
            <person name="Catcheside P."/>
            <person name="Chovatia M."/>
            <person name="Cooper J."/>
            <person name="Damon W."/>
            <person name="Desjardin D."/>
            <person name="Finy P."/>
            <person name="Geml J."/>
            <person name="Haridas S."/>
            <person name="Hughes K."/>
            <person name="Justo A."/>
            <person name="Karasinski D."/>
            <person name="Kautmanova I."/>
            <person name="Kiss B."/>
            <person name="Kocsube S."/>
            <person name="Kotiranta H."/>
            <person name="LaButti K.M."/>
            <person name="Lechner B.E."/>
            <person name="Liimatainen K."/>
            <person name="Lipzen A."/>
            <person name="Lukacs Z."/>
            <person name="Mihaltcheva S."/>
            <person name="Morgado L.N."/>
            <person name="Niskanen T."/>
            <person name="Noordeloos M.E."/>
            <person name="Ohm R.A."/>
            <person name="Ortiz-Santana B."/>
            <person name="Ovrebo C."/>
            <person name="Racz N."/>
            <person name="Riley R."/>
            <person name="Savchenko A."/>
            <person name="Shiryaev A."/>
            <person name="Soop K."/>
            <person name="Spirin V."/>
            <person name="Szebenyi C."/>
            <person name="Tomsovsky M."/>
            <person name="Tulloss R.E."/>
            <person name="Uehling J."/>
            <person name="Grigoriev I.V."/>
            <person name="Vagvolgyi C."/>
            <person name="Papp T."/>
            <person name="Martin F.M."/>
            <person name="Miettinen O."/>
            <person name="Hibbett D.S."/>
            <person name="Nagy L.G."/>
        </authorList>
    </citation>
    <scope>NUCLEOTIDE SEQUENCE [LARGE SCALE GENOMIC DNA]</scope>
    <source>
        <strain evidence="2 3">OMC1185</strain>
    </source>
</reference>
<dbReference type="AlphaFoldDB" id="A0A5C3NDM3"/>
<feature type="region of interest" description="Disordered" evidence="1">
    <location>
        <begin position="1"/>
        <end position="159"/>
    </location>
</feature>
<feature type="compositionally biased region" description="Basic residues" evidence="1">
    <location>
        <begin position="150"/>
        <end position="159"/>
    </location>
</feature>
<sequence>MQSQIVGSSSRAAEAMRKSLSGPKGDAGASGMPPESQKKPRTEAGSGSRPATPSLLSRLNASGPPPAREVHGLPPKPQLQIRGIGRKEQRLPSPEPGTDTVGGLSIKGAARAMNPKSEGIVPNARSSLLDRLSGSGDTLAGRIDGDSNGRRRRKKGKGV</sequence>
<gene>
    <name evidence="2" type="ORF">OE88DRAFT_1208629</name>
</gene>
<accession>A0A5C3NDM3</accession>
<feature type="compositionally biased region" description="Low complexity" evidence="1">
    <location>
        <begin position="125"/>
        <end position="139"/>
    </location>
</feature>
<proteinExistence type="predicted"/>
<protein>
    <submittedName>
        <fullName evidence="2">Uncharacterized protein</fullName>
    </submittedName>
</protein>
<dbReference type="Proteomes" id="UP000305948">
    <property type="component" value="Unassembled WGS sequence"/>
</dbReference>
<organism evidence="2 3">
    <name type="scientific">Heliocybe sulcata</name>
    <dbReference type="NCBI Taxonomy" id="5364"/>
    <lineage>
        <taxon>Eukaryota</taxon>
        <taxon>Fungi</taxon>
        <taxon>Dikarya</taxon>
        <taxon>Basidiomycota</taxon>
        <taxon>Agaricomycotina</taxon>
        <taxon>Agaricomycetes</taxon>
        <taxon>Gloeophyllales</taxon>
        <taxon>Gloeophyllaceae</taxon>
        <taxon>Heliocybe</taxon>
    </lineage>
</organism>
<evidence type="ECO:0000313" key="2">
    <source>
        <dbReference type="EMBL" id="TFK54566.1"/>
    </source>
</evidence>
<feature type="compositionally biased region" description="Polar residues" evidence="1">
    <location>
        <begin position="1"/>
        <end position="11"/>
    </location>
</feature>
<feature type="compositionally biased region" description="Polar residues" evidence="1">
    <location>
        <begin position="49"/>
        <end position="60"/>
    </location>
</feature>
<name>A0A5C3NDM3_9AGAM</name>
<evidence type="ECO:0000256" key="1">
    <source>
        <dbReference type="SAM" id="MobiDB-lite"/>
    </source>
</evidence>
<keyword evidence="3" id="KW-1185">Reference proteome</keyword>
<evidence type="ECO:0000313" key="3">
    <source>
        <dbReference type="Proteomes" id="UP000305948"/>
    </source>
</evidence>
<dbReference type="STRING" id="5364.A0A5C3NDM3"/>